<dbReference type="GO" id="GO:0008033">
    <property type="term" value="P:tRNA processing"/>
    <property type="evidence" value="ECO:0007669"/>
    <property type="project" value="UniProtKB-KW"/>
</dbReference>
<evidence type="ECO:0000256" key="12">
    <source>
        <dbReference type="ARBA" id="ARBA00048366"/>
    </source>
</evidence>
<dbReference type="InterPro" id="IPR010923">
    <property type="entry name" value="T(6)A37_SUA5"/>
</dbReference>
<dbReference type="PANTHER" id="PTHR17490:SF16">
    <property type="entry name" value="THREONYLCARBAMOYL-AMP SYNTHASE"/>
    <property type="match status" value="1"/>
</dbReference>
<comment type="subcellular location">
    <subcellularLocation>
        <location evidence="1 13">Cytoplasm</location>
    </subcellularLocation>
</comment>
<feature type="binding site" evidence="14">
    <location>
        <position position="192"/>
    </location>
    <ligand>
        <name>ATP</name>
        <dbReference type="ChEBI" id="CHEBI:30616"/>
    </ligand>
</feature>
<dbReference type="InterPro" id="IPR017945">
    <property type="entry name" value="DHBP_synth_RibB-like_a/b_dom"/>
</dbReference>
<evidence type="ECO:0000256" key="5">
    <source>
        <dbReference type="ARBA" id="ARBA00022490"/>
    </source>
</evidence>
<dbReference type="EMBL" id="CP034086">
    <property type="protein sequence ID" value="AZG76230.1"/>
    <property type="molecule type" value="Genomic_DNA"/>
</dbReference>
<comment type="function">
    <text evidence="13">Required for the formation of a threonylcarbamoyl group on adenosine at position 37 (t(6)A37) in tRNAs that read codons beginning with adenine.</text>
</comment>
<dbReference type="SUPFAM" id="SSF55821">
    <property type="entry name" value="YrdC/RibB"/>
    <property type="match status" value="1"/>
</dbReference>
<keyword evidence="5 13" id="KW-0963">Cytoplasm</keyword>
<dbReference type="GO" id="GO:0000049">
    <property type="term" value="F:tRNA binding"/>
    <property type="evidence" value="ECO:0007669"/>
    <property type="project" value="TreeGrafter"/>
</dbReference>
<protein>
    <recommendedName>
        <fullName evidence="4 13">Threonylcarbamoyl-AMP synthase</fullName>
        <shortName evidence="13">TC-AMP synthase</shortName>
        <ecNumber evidence="3 13">2.7.7.87</ecNumber>
    </recommendedName>
    <alternativeName>
        <fullName evidence="11 13">L-threonylcarbamoyladenylate synthase</fullName>
    </alternativeName>
</protein>
<dbReference type="PIRSF" id="PIRSF004930">
    <property type="entry name" value="Tln_factor_SUA5"/>
    <property type="match status" value="1"/>
</dbReference>
<dbReference type="InterPro" id="IPR005145">
    <property type="entry name" value="Sua5_C"/>
</dbReference>
<dbReference type="Gene3D" id="3.90.870.10">
    <property type="entry name" value="DHBP synthase"/>
    <property type="match status" value="1"/>
</dbReference>
<dbReference type="Proteomes" id="UP000273982">
    <property type="component" value="Chromosome"/>
</dbReference>
<comment type="catalytic activity">
    <reaction evidence="12 13">
        <text>L-threonine + hydrogencarbonate + ATP = L-threonylcarbamoyladenylate + diphosphate + H2O</text>
        <dbReference type="Rhea" id="RHEA:36407"/>
        <dbReference type="ChEBI" id="CHEBI:15377"/>
        <dbReference type="ChEBI" id="CHEBI:17544"/>
        <dbReference type="ChEBI" id="CHEBI:30616"/>
        <dbReference type="ChEBI" id="CHEBI:33019"/>
        <dbReference type="ChEBI" id="CHEBI:57926"/>
        <dbReference type="ChEBI" id="CHEBI:73682"/>
        <dbReference type="EC" id="2.7.7.87"/>
    </reaction>
</comment>
<evidence type="ECO:0000256" key="8">
    <source>
        <dbReference type="ARBA" id="ARBA00022695"/>
    </source>
</evidence>
<dbReference type="InterPro" id="IPR038385">
    <property type="entry name" value="Sua5/YwlC_C"/>
</dbReference>
<dbReference type="GO" id="GO:0006450">
    <property type="term" value="P:regulation of translational fidelity"/>
    <property type="evidence" value="ECO:0007669"/>
    <property type="project" value="TreeGrafter"/>
</dbReference>
<evidence type="ECO:0000259" key="15">
    <source>
        <dbReference type="PROSITE" id="PS51163"/>
    </source>
</evidence>
<evidence type="ECO:0000256" key="6">
    <source>
        <dbReference type="ARBA" id="ARBA00022679"/>
    </source>
</evidence>
<evidence type="ECO:0000256" key="14">
    <source>
        <dbReference type="PIRSR" id="PIRSR004930-1"/>
    </source>
</evidence>
<evidence type="ECO:0000256" key="7">
    <source>
        <dbReference type="ARBA" id="ARBA00022694"/>
    </source>
</evidence>
<dbReference type="PANTHER" id="PTHR17490">
    <property type="entry name" value="SUA5"/>
    <property type="match status" value="1"/>
</dbReference>
<organism evidence="16 17">
    <name type="scientific">Methylocystis rosea</name>
    <dbReference type="NCBI Taxonomy" id="173366"/>
    <lineage>
        <taxon>Bacteria</taxon>
        <taxon>Pseudomonadati</taxon>
        <taxon>Pseudomonadota</taxon>
        <taxon>Alphaproteobacteria</taxon>
        <taxon>Hyphomicrobiales</taxon>
        <taxon>Methylocystaceae</taxon>
        <taxon>Methylocystis</taxon>
    </lineage>
</organism>
<dbReference type="PROSITE" id="PS51163">
    <property type="entry name" value="YRDC"/>
    <property type="match status" value="1"/>
</dbReference>
<evidence type="ECO:0000256" key="2">
    <source>
        <dbReference type="ARBA" id="ARBA00007663"/>
    </source>
</evidence>
<dbReference type="KEGG" id="mros:EHO51_05515"/>
<reference evidence="16 17" key="1">
    <citation type="submission" date="2018-11" db="EMBL/GenBank/DDBJ databases">
        <title>Genome squencing of methanotrophic bacteria isolated from alkaline groundwater in Korea.</title>
        <authorList>
            <person name="Nguyen L.N."/>
        </authorList>
    </citation>
    <scope>NUCLEOTIDE SEQUENCE [LARGE SCALE GENOMIC DNA]</scope>
    <source>
        <strain evidence="16 17">GW6</strain>
    </source>
</reference>
<feature type="binding site" evidence="14">
    <location>
        <position position="227"/>
    </location>
    <ligand>
        <name>ATP</name>
        <dbReference type="ChEBI" id="CHEBI:30616"/>
    </ligand>
</feature>
<dbReference type="NCBIfam" id="TIGR00057">
    <property type="entry name" value="L-threonylcarbamoyladenylate synthase"/>
    <property type="match status" value="1"/>
</dbReference>
<dbReference type="GO" id="GO:0003725">
    <property type="term" value="F:double-stranded RNA binding"/>
    <property type="evidence" value="ECO:0007669"/>
    <property type="project" value="UniProtKB-UniRule"/>
</dbReference>
<evidence type="ECO:0000256" key="1">
    <source>
        <dbReference type="ARBA" id="ARBA00004496"/>
    </source>
</evidence>
<name>A0A3G8M576_9HYPH</name>
<feature type="binding site" evidence="14">
    <location>
        <position position="140"/>
    </location>
    <ligand>
        <name>ATP</name>
        <dbReference type="ChEBI" id="CHEBI:30616"/>
    </ligand>
</feature>
<keyword evidence="10 13" id="KW-0067">ATP-binding</keyword>
<keyword evidence="8 13" id="KW-0548">Nucleotidyltransferase</keyword>
<dbReference type="FunFam" id="3.90.870.10:FF:000009">
    <property type="entry name" value="Threonylcarbamoyl-AMP synthase, putative"/>
    <property type="match status" value="1"/>
</dbReference>
<evidence type="ECO:0000256" key="9">
    <source>
        <dbReference type="ARBA" id="ARBA00022741"/>
    </source>
</evidence>
<feature type="binding site" evidence="14">
    <location>
        <position position="58"/>
    </location>
    <ligand>
        <name>ATP</name>
        <dbReference type="ChEBI" id="CHEBI:30616"/>
    </ligand>
</feature>
<dbReference type="RefSeq" id="WP_124738051.1">
    <property type="nucleotide sequence ID" value="NZ_CP034086.1"/>
</dbReference>
<evidence type="ECO:0000256" key="4">
    <source>
        <dbReference type="ARBA" id="ARBA00015492"/>
    </source>
</evidence>
<evidence type="ECO:0000256" key="3">
    <source>
        <dbReference type="ARBA" id="ARBA00012584"/>
    </source>
</evidence>
<sequence length="321" mass="32926">MTIVAPADGAAIARAAAILREGGLVAFPTETVYGLGADATQAWAVARIYDAKDRPSFNPLIAHVADLDAARREAALPELALRLAAAFWPGPLTIVAPVLPGGSVCDLARAGLPSVAVRIPAHPVAQALIGALGRPIAAPSANRSGHVSPVTAAHVAEDLSGRLDMILDGGRTAAGLESTIVSFCEGSPVLLRPGAIAREAVEKILGAKLAAAAQAEILAPGMTPSHYAPAARLRLEAHALKEGEAALDFGGRLAARAKPGTVVLDLSPSGDLVDAAANLFAHLREFDARQIADVAVAHIPERGLGEAINDRLRRASAPRLD</sequence>
<feature type="binding site" evidence="14">
    <location>
        <position position="31"/>
    </location>
    <ligand>
        <name>L-threonine</name>
        <dbReference type="ChEBI" id="CHEBI:57926"/>
    </ligand>
</feature>
<dbReference type="GO" id="GO:0005737">
    <property type="term" value="C:cytoplasm"/>
    <property type="evidence" value="ECO:0007669"/>
    <property type="project" value="UniProtKB-SubCell"/>
</dbReference>
<dbReference type="AlphaFoldDB" id="A0A3G8M576"/>
<dbReference type="GO" id="GO:0005524">
    <property type="term" value="F:ATP binding"/>
    <property type="evidence" value="ECO:0007669"/>
    <property type="project" value="UniProtKB-UniRule"/>
</dbReference>
<keyword evidence="9 13" id="KW-0547">Nucleotide-binding</keyword>
<dbReference type="Pfam" id="PF01300">
    <property type="entry name" value="Sua5_yciO_yrdC"/>
    <property type="match status" value="1"/>
</dbReference>
<keyword evidence="6 13" id="KW-0808">Transferase</keyword>
<evidence type="ECO:0000313" key="17">
    <source>
        <dbReference type="Proteomes" id="UP000273982"/>
    </source>
</evidence>
<gene>
    <name evidence="16" type="ORF">EHO51_05515</name>
</gene>
<feature type="binding site" evidence="14">
    <location>
        <position position="178"/>
    </location>
    <ligand>
        <name>L-threonine</name>
        <dbReference type="ChEBI" id="CHEBI:57926"/>
    </ligand>
</feature>
<dbReference type="InterPro" id="IPR006070">
    <property type="entry name" value="Sua5-like_dom"/>
</dbReference>
<dbReference type="EC" id="2.7.7.87" evidence="3 13"/>
<comment type="similarity">
    <text evidence="2 13">Belongs to the SUA5 family.</text>
</comment>
<dbReference type="InterPro" id="IPR050156">
    <property type="entry name" value="TC-AMP_synthase_SUA5"/>
</dbReference>
<feature type="binding site" evidence="14">
    <location>
        <position position="148"/>
    </location>
    <ligand>
        <name>ATP</name>
        <dbReference type="ChEBI" id="CHEBI:30616"/>
    </ligand>
</feature>
<evidence type="ECO:0000256" key="11">
    <source>
        <dbReference type="ARBA" id="ARBA00029774"/>
    </source>
</evidence>
<evidence type="ECO:0000256" key="13">
    <source>
        <dbReference type="PIRNR" id="PIRNR004930"/>
    </source>
</evidence>
<feature type="domain" description="YrdC-like" evidence="15">
    <location>
        <begin position="9"/>
        <end position="196"/>
    </location>
</feature>
<feature type="binding site" evidence="14">
    <location>
        <position position="118"/>
    </location>
    <ligand>
        <name>ATP</name>
        <dbReference type="ChEBI" id="CHEBI:30616"/>
    </ligand>
</feature>
<feature type="binding site" evidence="14">
    <location>
        <position position="54"/>
    </location>
    <ligand>
        <name>ATP</name>
        <dbReference type="ChEBI" id="CHEBI:30616"/>
    </ligand>
</feature>
<feature type="binding site" evidence="14">
    <location>
        <position position="138"/>
    </location>
    <ligand>
        <name>L-threonine</name>
        <dbReference type="ChEBI" id="CHEBI:57926"/>
    </ligand>
</feature>
<evidence type="ECO:0000256" key="10">
    <source>
        <dbReference type="ARBA" id="ARBA00022840"/>
    </source>
</evidence>
<proteinExistence type="inferred from homology"/>
<accession>A0A3G8M576</accession>
<feature type="binding site" evidence="14">
    <location>
        <position position="63"/>
    </location>
    <ligand>
        <name>ATP</name>
        <dbReference type="ChEBI" id="CHEBI:30616"/>
    </ligand>
</feature>
<evidence type="ECO:0000313" key="16">
    <source>
        <dbReference type="EMBL" id="AZG76230.1"/>
    </source>
</evidence>
<keyword evidence="7 13" id="KW-0819">tRNA processing</keyword>
<dbReference type="Gene3D" id="3.40.50.11030">
    <property type="entry name" value="Threonylcarbamoyl-AMP synthase, C-terminal domain"/>
    <property type="match status" value="1"/>
</dbReference>
<dbReference type="GO" id="GO:0061710">
    <property type="term" value="F:L-threonylcarbamoyladenylate synthase"/>
    <property type="evidence" value="ECO:0007669"/>
    <property type="project" value="UniProtKB-EC"/>
</dbReference>
<dbReference type="Pfam" id="PF03481">
    <property type="entry name" value="Sua5_C"/>
    <property type="match status" value="1"/>
</dbReference>